<keyword evidence="4 8" id="KW-0812">Transmembrane</keyword>
<feature type="transmembrane region" description="Helical" evidence="8">
    <location>
        <begin position="141"/>
        <end position="159"/>
    </location>
</feature>
<dbReference type="Proteomes" id="UP001162030">
    <property type="component" value="Chromosome"/>
</dbReference>
<proteinExistence type="predicted"/>
<dbReference type="InterPro" id="IPR026392">
    <property type="entry name" value="Exo/Archaeosortase_dom"/>
</dbReference>
<evidence type="ECO:0000259" key="9">
    <source>
        <dbReference type="Pfam" id="PF11984"/>
    </source>
</evidence>
<comment type="subcellular location">
    <subcellularLocation>
        <location evidence="1">Cell membrane</location>
        <topology evidence="1">Multi-pass membrane protein</topology>
    </subcellularLocation>
</comment>
<dbReference type="InterPro" id="IPR014263">
    <property type="entry name" value="Methanolan_biosynth_EpsI"/>
</dbReference>
<keyword evidence="3" id="KW-0645">Protease</keyword>
<dbReference type="NCBIfam" id="TIGR03109">
    <property type="entry name" value="exosort_XrtA"/>
    <property type="match status" value="1"/>
</dbReference>
<accession>A0ABM9I8W7</accession>
<evidence type="ECO:0000256" key="3">
    <source>
        <dbReference type="ARBA" id="ARBA00022670"/>
    </source>
</evidence>
<evidence type="ECO:0000313" key="11">
    <source>
        <dbReference type="Proteomes" id="UP001162030"/>
    </source>
</evidence>
<evidence type="ECO:0000256" key="4">
    <source>
        <dbReference type="ARBA" id="ARBA00022692"/>
    </source>
</evidence>
<protein>
    <submittedName>
        <fullName evidence="10">Exosortase A</fullName>
    </submittedName>
</protein>
<keyword evidence="7 8" id="KW-0472">Membrane</keyword>
<reference evidence="10 11" key="1">
    <citation type="submission" date="2023-03" db="EMBL/GenBank/DDBJ databases">
        <authorList>
            <person name="Pearce D."/>
        </authorList>
    </citation>
    <scope>NUCLEOTIDE SEQUENCE [LARGE SCALE GENOMIC DNA]</scope>
    <source>
        <strain evidence="10">Msz</strain>
    </source>
</reference>
<feature type="domain" description="Methanolan biosynthesis EpsI" evidence="9">
    <location>
        <begin position="319"/>
        <end position="516"/>
    </location>
</feature>
<evidence type="ECO:0000256" key="6">
    <source>
        <dbReference type="ARBA" id="ARBA00022989"/>
    </source>
</evidence>
<feature type="transmembrane region" description="Helical" evidence="8">
    <location>
        <begin position="53"/>
        <end position="74"/>
    </location>
</feature>
<dbReference type="NCBIfam" id="TIGR04178">
    <property type="entry name" value="exo_archaeo"/>
    <property type="match status" value="1"/>
</dbReference>
<organism evidence="10 11">
    <name type="scientific">Methylocaldum szegediense</name>
    <dbReference type="NCBI Taxonomy" id="73780"/>
    <lineage>
        <taxon>Bacteria</taxon>
        <taxon>Pseudomonadati</taxon>
        <taxon>Pseudomonadota</taxon>
        <taxon>Gammaproteobacteria</taxon>
        <taxon>Methylococcales</taxon>
        <taxon>Methylococcaceae</taxon>
        <taxon>Methylocaldum</taxon>
    </lineage>
</organism>
<feature type="transmembrane region" description="Helical" evidence="8">
    <location>
        <begin position="86"/>
        <end position="103"/>
    </location>
</feature>
<keyword evidence="6 8" id="KW-1133">Transmembrane helix</keyword>
<evidence type="ECO:0000256" key="8">
    <source>
        <dbReference type="SAM" id="Phobius"/>
    </source>
</evidence>
<dbReference type="InterPro" id="IPR019127">
    <property type="entry name" value="Exosortase"/>
</dbReference>
<keyword evidence="5" id="KW-0378">Hydrolase</keyword>
<dbReference type="RefSeq" id="WP_317963548.1">
    <property type="nucleotide sequence ID" value="NZ_OX458333.1"/>
</dbReference>
<keyword evidence="11" id="KW-1185">Reference proteome</keyword>
<sequence>MKMKAEILTDSKQINRSGAVSEWFLASWMTAVTVLALLGIYHSTFMSMVVIWWRSQTFAHGFIIFPISLWLIWRERSEIVRLTPRPDYRALALLVLLGFAWLAARLVDVLVIEQFMLVVMIPTLVWLLLGWTVLSRLAFPLGFLLFAVPVGEALVPTLMDLTADITVKLLKITGIPVYREGRFFSIPSGDWSVVEACSGIRYLIASLTLGLLYAYLSYRSMIRRLAFIALAVGFPIIANGLRAYMIVMIGHLSDMKLAVGVDHFIYGWIFFGVIMLIMFWIGSFWREPGRMDAEMPSHSSKISSDRVDGGRFARTAVIAALVAAFWPARAAYIESLVSKTATSVDIELPKAIGSWQTVEAFTDWKPGYVGPDVTIASHYRSGADTVGLYVMYYRYQEQGGELINSQNVLIAPSNRREWKMLEEKLRDVRLFGAPVKVLQGKIHSAHQRLLTWRWNWIAGQYTANDYVGKLLEAKDKLLGVMRDGAALIVFTPYDEDIQSASDVLQRFVDDALPSLELSLNKAAES</sequence>
<feature type="transmembrane region" description="Helical" evidence="8">
    <location>
        <begin position="225"/>
        <end position="245"/>
    </location>
</feature>
<dbReference type="InterPro" id="IPR017540">
    <property type="entry name" value="Exosortase-1"/>
</dbReference>
<evidence type="ECO:0000313" key="10">
    <source>
        <dbReference type="EMBL" id="CAI8965911.1"/>
    </source>
</evidence>
<dbReference type="NCBIfam" id="TIGR02914">
    <property type="entry name" value="EpsI_fam"/>
    <property type="match status" value="1"/>
</dbReference>
<feature type="transmembrane region" description="Helical" evidence="8">
    <location>
        <begin position="115"/>
        <end position="134"/>
    </location>
</feature>
<gene>
    <name evidence="10" type="ORF">MSZNOR_4766</name>
</gene>
<dbReference type="EMBL" id="OX458333">
    <property type="protein sequence ID" value="CAI8965911.1"/>
    <property type="molecule type" value="Genomic_DNA"/>
</dbReference>
<evidence type="ECO:0000256" key="7">
    <source>
        <dbReference type="ARBA" id="ARBA00023136"/>
    </source>
</evidence>
<feature type="transmembrane region" description="Helical" evidence="8">
    <location>
        <begin position="200"/>
        <end position="218"/>
    </location>
</feature>
<dbReference type="NCBIfam" id="TIGR02602">
    <property type="entry name" value="8TM_EpsH"/>
    <property type="match status" value="1"/>
</dbReference>
<evidence type="ECO:0000256" key="1">
    <source>
        <dbReference type="ARBA" id="ARBA00004651"/>
    </source>
</evidence>
<evidence type="ECO:0000256" key="2">
    <source>
        <dbReference type="ARBA" id="ARBA00022475"/>
    </source>
</evidence>
<feature type="transmembrane region" description="Helical" evidence="8">
    <location>
        <begin position="20"/>
        <end position="41"/>
    </location>
</feature>
<keyword evidence="2" id="KW-1003">Cell membrane</keyword>
<feature type="transmembrane region" description="Helical" evidence="8">
    <location>
        <begin position="265"/>
        <end position="285"/>
    </location>
</feature>
<name>A0ABM9I8W7_9GAMM</name>
<dbReference type="Pfam" id="PF09721">
    <property type="entry name" value="Exosortase_EpsH"/>
    <property type="match status" value="1"/>
</dbReference>
<evidence type="ECO:0000256" key="5">
    <source>
        <dbReference type="ARBA" id="ARBA00022801"/>
    </source>
</evidence>
<dbReference type="InterPro" id="IPR013426">
    <property type="entry name" value="EpsH-like"/>
</dbReference>
<dbReference type="Pfam" id="PF11984">
    <property type="entry name" value="DUF3485"/>
    <property type="match status" value="1"/>
</dbReference>